<name>A0A6J6U4P3_9ZZZZ</name>
<gene>
    <name evidence="1" type="ORF">UFOPK2786_01452</name>
</gene>
<protein>
    <submittedName>
        <fullName evidence="1">Unannotated protein</fullName>
    </submittedName>
</protein>
<organism evidence="1">
    <name type="scientific">freshwater metagenome</name>
    <dbReference type="NCBI Taxonomy" id="449393"/>
    <lineage>
        <taxon>unclassified sequences</taxon>
        <taxon>metagenomes</taxon>
        <taxon>ecological metagenomes</taxon>
    </lineage>
</organism>
<reference evidence="1" key="1">
    <citation type="submission" date="2020-05" db="EMBL/GenBank/DDBJ databases">
        <authorList>
            <person name="Chiriac C."/>
            <person name="Salcher M."/>
            <person name="Ghai R."/>
            <person name="Kavagutti S V."/>
        </authorList>
    </citation>
    <scope>NUCLEOTIDE SEQUENCE</scope>
</reference>
<dbReference type="AlphaFoldDB" id="A0A6J6U4P3"/>
<proteinExistence type="predicted"/>
<dbReference type="EMBL" id="CAEZYW010000255">
    <property type="protein sequence ID" value="CAB4754238.1"/>
    <property type="molecule type" value="Genomic_DNA"/>
</dbReference>
<sequence length="86" mass="9326">MSGSVLARTLDFSCSRLRLSVELMRIWRRTKLATSAAVAARNHRGVSMLSSTSPAMVMLVRLMSPVTMLGTQDIEIAGEMIIATTA</sequence>
<evidence type="ECO:0000313" key="1">
    <source>
        <dbReference type="EMBL" id="CAB4754238.1"/>
    </source>
</evidence>
<accession>A0A6J6U4P3</accession>